<evidence type="ECO:0000313" key="1">
    <source>
        <dbReference type="EMBL" id="KAK3597148.1"/>
    </source>
</evidence>
<accession>A0AAE0W064</accession>
<dbReference type="EMBL" id="JAEAOA010002223">
    <property type="protein sequence ID" value="KAK3597148.1"/>
    <property type="molecule type" value="Genomic_DNA"/>
</dbReference>
<protein>
    <submittedName>
        <fullName evidence="1">Uncharacterized protein</fullName>
    </submittedName>
</protein>
<reference evidence="1" key="2">
    <citation type="journal article" date="2021" name="Genome Biol. Evol.">
        <title>Developing a high-quality reference genome for a parasitic bivalve with doubly uniparental inheritance (Bivalvia: Unionida).</title>
        <authorList>
            <person name="Smith C.H."/>
        </authorList>
    </citation>
    <scope>NUCLEOTIDE SEQUENCE</scope>
    <source>
        <strain evidence="1">CHS0354</strain>
        <tissue evidence="1">Mantle</tissue>
    </source>
</reference>
<sequence>MSIRPTHVPAEKSQKYPFDDFMIASEKPERDPRGPVCYSVRSVYGLIAVTRTHSSVGRKKRRLSLVGKGAEFRSAKHFSTTTNRRVDKTRRVGIFLSNQPRIAK</sequence>
<comment type="caution">
    <text evidence="1">The sequence shown here is derived from an EMBL/GenBank/DDBJ whole genome shotgun (WGS) entry which is preliminary data.</text>
</comment>
<proteinExistence type="predicted"/>
<organism evidence="1 2">
    <name type="scientific">Potamilus streckersoni</name>
    <dbReference type="NCBI Taxonomy" id="2493646"/>
    <lineage>
        <taxon>Eukaryota</taxon>
        <taxon>Metazoa</taxon>
        <taxon>Spiralia</taxon>
        <taxon>Lophotrochozoa</taxon>
        <taxon>Mollusca</taxon>
        <taxon>Bivalvia</taxon>
        <taxon>Autobranchia</taxon>
        <taxon>Heteroconchia</taxon>
        <taxon>Palaeoheterodonta</taxon>
        <taxon>Unionida</taxon>
        <taxon>Unionoidea</taxon>
        <taxon>Unionidae</taxon>
        <taxon>Ambleminae</taxon>
        <taxon>Lampsilini</taxon>
        <taxon>Potamilus</taxon>
    </lineage>
</organism>
<reference evidence="1" key="3">
    <citation type="submission" date="2023-05" db="EMBL/GenBank/DDBJ databases">
        <authorList>
            <person name="Smith C.H."/>
        </authorList>
    </citation>
    <scope>NUCLEOTIDE SEQUENCE</scope>
    <source>
        <strain evidence="1">CHS0354</strain>
        <tissue evidence="1">Mantle</tissue>
    </source>
</reference>
<gene>
    <name evidence="1" type="ORF">CHS0354_038074</name>
</gene>
<evidence type="ECO:0000313" key="2">
    <source>
        <dbReference type="Proteomes" id="UP001195483"/>
    </source>
</evidence>
<name>A0AAE0W064_9BIVA</name>
<reference evidence="1" key="1">
    <citation type="journal article" date="2021" name="Genome Biol. Evol.">
        <title>A High-Quality Reference Genome for a Parasitic Bivalve with Doubly Uniparental Inheritance (Bivalvia: Unionida).</title>
        <authorList>
            <person name="Smith C.H."/>
        </authorList>
    </citation>
    <scope>NUCLEOTIDE SEQUENCE</scope>
    <source>
        <strain evidence="1">CHS0354</strain>
    </source>
</reference>
<dbReference type="Proteomes" id="UP001195483">
    <property type="component" value="Unassembled WGS sequence"/>
</dbReference>
<keyword evidence="2" id="KW-1185">Reference proteome</keyword>
<dbReference type="AlphaFoldDB" id="A0AAE0W064"/>